<dbReference type="Pfam" id="PF13545">
    <property type="entry name" value="HTH_Crp_2"/>
    <property type="match status" value="1"/>
</dbReference>
<dbReference type="OrthoDB" id="8565101at2"/>
<dbReference type="InterPro" id="IPR036390">
    <property type="entry name" value="WH_DNA-bd_sf"/>
</dbReference>
<comment type="caution">
    <text evidence="6">The sequence shown here is derived from an EMBL/GenBank/DDBJ whole genome shotgun (WGS) entry which is preliminary data.</text>
</comment>
<dbReference type="SMART" id="SM00100">
    <property type="entry name" value="cNMP"/>
    <property type="match status" value="1"/>
</dbReference>
<evidence type="ECO:0000313" key="6">
    <source>
        <dbReference type="EMBL" id="TDR80680.1"/>
    </source>
</evidence>
<evidence type="ECO:0000313" key="7">
    <source>
        <dbReference type="Proteomes" id="UP000295611"/>
    </source>
</evidence>
<dbReference type="Proteomes" id="UP000295611">
    <property type="component" value="Unassembled WGS sequence"/>
</dbReference>
<dbReference type="EMBL" id="SNZP01000004">
    <property type="protein sequence ID" value="TDR80680.1"/>
    <property type="molecule type" value="Genomic_DNA"/>
</dbReference>
<keyword evidence="7" id="KW-1185">Reference proteome</keyword>
<dbReference type="InterPro" id="IPR014710">
    <property type="entry name" value="RmlC-like_jellyroll"/>
</dbReference>
<dbReference type="GO" id="GO:0003700">
    <property type="term" value="F:DNA-binding transcription factor activity"/>
    <property type="evidence" value="ECO:0007669"/>
    <property type="project" value="TreeGrafter"/>
</dbReference>
<dbReference type="SUPFAM" id="SSF51206">
    <property type="entry name" value="cAMP-binding domain-like"/>
    <property type="match status" value="1"/>
</dbReference>
<evidence type="ECO:0000256" key="2">
    <source>
        <dbReference type="ARBA" id="ARBA00023125"/>
    </source>
</evidence>
<keyword evidence="1" id="KW-0805">Transcription regulation</keyword>
<dbReference type="InterPro" id="IPR000595">
    <property type="entry name" value="cNMP-bd_dom"/>
</dbReference>
<evidence type="ECO:0000256" key="1">
    <source>
        <dbReference type="ARBA" id="ARBA00023015"/>
    </source>
</evidence>
<dbReference type="PANTHER" id="PTHR24567:SF26">
    <property type="entry name" value="REGULATORY PROTEIN YEIL"/>
    <property type="match status" value="1"/>
</dbReference>
<sequence>MGEQIAAYYEHFRLDRFIPPELIGHFKLQPFDKGESICEVGQPIDSLSFLVEGRAKVFMPMENARQLLLCFYEPLQMLGDLELFEAEPRTVTGVQALTPCLCLKLKRDIVMTQLADNPVFLRQMCLSLGRKLGRVNRNSALNMLHPVENRLASYILGTANRTNGVPAEFSGNLTQIADFLGTSFRHVHRTLQKFCTLGFLAKDRTRYAILNEPALQKLAVGIFVQPSGLG</sequence>
<evidence type="ECO:0000259" key="5">
    <source>
        <dbReference type="PROSITE" id="PS51063"/>
    </source>
</evidence>
<dbReference type="RefSeq" id="WP_133679270.1">
    <property type="nucleotide sequence ID" value="NZ_SNZP01000004.1"/>
</dbReference>
<keyword evidence="3" id="KW-0804">Transcription</keyword>
<dbReference type="GO" id="GO:0003677">
    <property type="term" value="F:DNA binding"/>
    <property type="evidence" value="ECO:0007669"/>
    <property type="project" value="UniProtKB-KW"/>
</dbReference>
<dbReference type="InterPro" id="IPR050397">
    <property type="entry name" value="Env_Response_Regulators"/>
</dbReference>
<feature type="domain" description="Cyclic nucleotide-binding" evidence="4">
    <location>
        <begin position="21"/>
        <end position="131"/>
    </location>
</feature>
<name>A0A4R7B7E9_9NEIS</name>
<dbReference type="InterPro" id="IPR012318">
    <property type="entry name" value="HTH_CRP"/>
</dbReference>
<dbReference type="InterPro" id="IPR018490">
    <property type="entry name" value="cNMP-bd_dom_sf"/>
</dbReference>
<dbReference type="PANTHER" id="PTHR24567">
    <property type="entry name" value="CRP FAMILY TRANSCRIPTIONAL REGULATORY PROTEIN"/>
    <property type="match status" value="1"/>
</dbReference>
<dbReference type="SUPFAM" id="SSF46785">
    <property type="entry name" value="Winged helix' DNA-binding domain"/>
    <property type="match status" value="1"/>
</dbReference>
<dbReference type="AlphaFoldDB" id="A0A4R7B7E9"/>
<dbReference type="PROSITE" id="PS51063">
    <property type="entry name" value="HTH_CRP_2"/>
    <property type="match status" value="1"/>
</dbReference>
<keyword evidence="2" id="KW-0238">DNA-binding</keyword>
<evidence type="ECO:0000256" key="3">
    <source>
        <dbReference type="ARBA" id="ARBA00023163"/>
    </source>
</evidence>
<dbReference type="GO" id="GO:0005829">
    <property type="term" value="C:cytosol"/>
    <property type="evidence" value="ECO:0007669"/>
    <property type="project" value="TreeGrafter"/>
</dbReference>
<dbReference type="CDD" id="cd00038">
    <property type="entry name" value="CAP_ED"/>
    <property type="match status" value="1"/>
</dbReference>
<organism evidence="6 7">
    <name type="scientific">Paludibacterium purpuratum</name>
    <dbReference type="NCBI Taxonomy" id="1144873"/>
    <lineage>
        <taxon>Bacteria</taxon>
        <taxon>Pseudomonadati</taxon>
        <taxon>Pseudomonadota</taxon>
        <taxon>Betaproteobacteria</taxon>
        <taxon>Neisseriales</taxon>
        <taxon>Chromobacteriaceae</taxon>
        <taxon>Paludibacterium</taxon>
    </lineage>
</organism>
<dbReference type="Pfam" id="PF00027">
    <property type="entry name" value="cNMP_binding"/>
    <property type="match status" value="1"/>
</dbReference>
<dbReference type="Gene3D" id="2.60.120.10">
    <property type="entry name" value="Jelly Rolls"/>
    <property type="match status" value="1"/>
</dbReference>
<reference evidence="6 7" key="1">
    <citation type="submission" date="2019-03" db="EMBL/GenBank/DDBJ databases">
        <title>Genomic Encyclopedia of Type Strains, Phase III (KMG-III): the genomes of soil and plant-associated and newly described type strains.</title>
        <authorList>
            <person name="Whitman W."/>
        </authorList>
    </citation>
    <scope>NUCLEOTIDE SEQUENCE [LARGE SCALE GENOMIC DNA]</scope>
    <source>
        <strain evidence="6 7">CECT 8976</strain>
    </source>
</reference>
<protein>
    <submittedName>
        <fullName evidence="6">CRP-like cAMP-binding protein</fullName>
    </submittedName>
</protein>
<proteinExistence type="predicted"/>
<accession>A0A4R7B7E9</accession>
<dbReference type="PROSITE" id="PS50042">
    <property type="entry name" value="CNMP_BINDING_3"/>
    <property type="match status" value="1"/>
</dbReference>
<feature type="domain" description="HTH crp-type" evidence="5">
    <location>
        <begin position="145"/>
        <end position="213"/>
    </location>
</feature>
<gene>
    <name evidence="6" type="ORF">DFP86_104180</name>
</gene>
<evidence type="ECO:0000259" key="4">
    <source>
        <dbReference type="PROSITE" id="PS50042"/>
    </source>
</evidence>